<organism evidence="1 2">
    <name type="scientific">Streptomyces mordarskii</name>
    <dbReference type="NCBI Taxonomy" id="1226758"/>
    <lineage>
        <taxon>Bacteria</taxon>
        <taxon>Bacillati</taxon>
        <taxon>Actinomycetota</taxon>
        <taxon>Actinomycetes</taxon>
        <taxon>Kitasatosporales</taxon>
        <taxon>Streptomycetaceae</taxon>
        <taxon>Streptomyces</taxon>
    </lineage>
</organism>
<reference evidence="1 2" key="1">
    <citation type="journal article" date="2019" name="Int. J. Syst. Evol. Microbiol.">
        <title>The Global Catalogue of Microorganisms (GCM) 10K type strain sequencing project: providing services to taxonomists for standard genome sequencing and annotation.</title>
        <authorList>
            <consortium name="The Broad Institute Genomics Platform"/>
            <consortium name="The Broad Institute Genome Sequencing Center for Infectious Disease"/>
            <person name="Wu L."/>
            <person name="Ma J."/>
        </authorList>
    </citation>
    <scope>NUCLEOTIDE SEQUENCE [LARGE SCALE GENOMIC DNA]</scope>
    <source>
        <strain evidence="1 2">JCM 5052</strain>
    </source>
</reference>
<dbReference type="EMBL" id="BAAABZ010000019">
    <property type="protein sequence ID" value="GAA0527309.1"/>
    <property type="molecule type" value="Genomic_DNA"/>
</dbReference>
<accession>A0ABN1CVP1</accession>
<name>A0ABN1CVP1_9ACTN</name>
<sequence length="67" mass="7115">MAVLRDEERFETALLQGAPQRGGPDALVGDERGYADFHCGSLGRGASMVYGNHMGTRPGGNRNGAHE</sequence>
<evidence type="ECO:0000313" key="1">
    <source>
        <dbReference type="EMBL" id="GAA0527309.1"/>
    </source>
</evidence>
<gene>
    <name evidence="1" type="ORF">GCM10010390_32040</name>
</gene>
<protein>
    <submittedName>
        <fullName evidence="1">Uncharacterized protein</fullName>
    </submittedName>
</protein>
<evidence type="ECO:0000313" key="2">
    <source>
        <dbReference type="Proteomes" id="UP001501576"/>
    </source>
</evidence>
<comment type="caution">
    <text evidence="1">The sequence shown here is derived from an EMBL/GenBank/DDBJ whole genome shotgun (WGS) entry which is preliminary data.</text>
</comment>
<keyword evidence="2" id="KW-1185">Reference proteome</keyword>
<proteinExistence type="predicted"/>
<dbReference type="Proteomes" id="UP001501576">
    <property type="component" value="Unassembled WGS sequence"/>
</dbReference>